<accession>G4Z0S0</accession>
<dbReference type="OMA" id="MQTCAIN"/>
<feature type="non-terminal residue" evidence="1">
    <location>
        <position position="137"/>
    </location>
</feature>
<sequence length="137" mass="14710">MVRADIATPLILQEEAPVAPATTRTPVDTQCREQVDEFKSYQDELLRAAFVAEVTALAHAVRTKDVSRVVSRSVAVVECMGAQIAASLSPDSRARVVGIIRDVTAYMQAARTQLTMHSDEEADGALHETQTSAAAAN</sequence>
<evidence type="ECO:0000313" key="1">
    <source>
        <dbReference type="EMBL" id="EGZ26376.1"/>
    </source>
</evidence>
<reference evidence="1 2" key="1">
    <citation type="journal article" date="2006" name="Science">
        <title>Phytophthora genome sequences uncover evolutionary origins and mechanisms of pathogenesis.</title>
        <authorList>
            <person name="Tyler B.M."/>
            <person name="Tripathy S."/>
            <person name="Zhang X."/>
            <person name="Dehal P."/>
            <person name="Jiang R.H."/>
            <person name="Aerts A."/>
            <person name="Arredondo F.D."/>
            <person name="Baxter L."/>
            <person name="Bensasson D."/>
            <person name="Beynon J.L."/>
            <person name="Chapman J."/>
            <person name="Damasceno C.M."/>
            <person name="Dorrance A.E."/>
            <person name="Dou D."/>
            <person name="Dickerman A.W."/>
            <person name="Dubchak I.L."/>
            <person name="Garbelotto M."/>
            <person name="Gijzen M."/>
            <person name="Gordon S.G."/>
            <person name="Govers F."/>
            <person name="Grunwald N.J."/>
            <person name="Huang W."/>
            <person name="Ivors K.L."/>
            <person name="Jones R.W."/>
            <person name="Kamoun S."/>
            <person name="Krampis K."/>
            <person name="Lamour K.H."/>
            <person name="Lee M.K."/>
            <person name="McDonald W.H."/>
            <person name="Medina M."/>
            <person name="Meijer H.J."/>
            <person name="Nordberg E.K."/>
            <person name="Maclean D.J."/>
            <person name="Ospina-Giraldo M.D."/>
            <person name="Morris P.F."/>
            <person name="Phuntumart V."/>
            <person name="Putnam N.H."/>
            <person name="Rash S."/>
            <person name="Rose J.K."/>
            <person name="Sakihama Y."/>
            <person name="Salamov A.A."/>
            <person name="Savidor A."/>
            <person name="Scheuring C.F."/>
            <person name="Smith B.M."/>
            <person name="Sobral B.W."/>
            <person name="Terry A."/>
            <person name="Torto-Alalibo T.A."/>
            <person name="Win J."/>
            <person name="Xu Z."/>
            <person name="Zhang H."/>
            <person name="Grigoriev I.V."/>
            <person name="Rokhsar D.S."/>
            <person name="Boore J.L."/>
        </authorList>
    </citation>
    <scope>NUCLEOTIDE SEQUENCE [LARGE SCALE GENOMIC DNA]</scope>
    <source>
        <strain evidence="1 2">P6497</strain>
    </source>
</reference>
<dbReference type="Proteomes" id="UP000002640">
    <property type="component" value="Unassembled WGS sequence"/>
</dbReference>
<protein>
    <submittedName>
        <fullName evidence="1">Uncharacterized protein</fullName>
    </submittedName>
</protein>
<gene>
    <name evidence="1" type="ORF">PHYSODRAFT_436177</name>
</gene>
<proteinExistence type="predicted"/>
<dbReference type="GeneID" id="20652518"/>
<keyword evidence="2" id="KW-1185">Reference proteome</keyword>
<dbReference type="RefSeq" id="XP_009521664.1">
    <property type="nucleotide sequence ID" value="XM_009523369.1"/>
</dbReference>
<evidence type="ECO:0000313" key="2">
    <source>
        <dbReference type="Proteomes" id="UP000002640"/>
    </source>
</evidence>
<dbReference type="InParanoid" id="G4Z0S0"/>
<name>G4Z0S0_PHYSP</name>
<dbReference type="EMBL" id="JH159152">
    <property type="protein sequence ID" value="EGZ26376.1"/>
    <property type="molecule type" value="Genomic_DNA"/>
</dbReference>
<organism evidence="1 2">
    <name type="scientific">Phytophthora sojae (strain P6497)</name>
    <name type="common">Soybean stem and root rot agent</name>
    <name type="synonym">Phytophthora megasperma f. sp. glycines</name>
    <dbReference type="NCBI Taxonomy" id="1094619"/>
    <lineage>
        <taxon>Eukaryota</taxon>
        <taxon>Sar</taxon>
        <taxon>Stramenopiles</taxon>
        <taxon>Oomycota</taxon>
        <taxon>Peronosporomycetes</taxon>
        <taxon>Peronosporales</taxon>
        <taxon>Peronosporaceae</taxon>
        <taxon>Phytophthora</taxon>
    </lineage>
</organism>
<dbReference type="KEGG" id="psoj:PHYSODRAFT_436177"/>
<dbReference type="AlphaFoldDB" id="G4Z0S0"/>